<organism evidence="3 4">
    <name type="scientific">Nesidiocoris tenuis</name>
    <dbReference type="NCBI Taxonomy" id="355587"/>
    <lineage>
        <taxon>Eukaryota</taxon>
        <taxon>Metazoa</taxon>
        <taxon>Ecdysozoa</taxon>
        <taxon>Arthropoda</taxon>
        <taxon>Hexapoda</taxon>
        <taxon>Insecta</taxon>
        <taxon>Pterygota</taxon>
        <taxon>Neoptera</taxon>
        <taxon>Paraneoptera</taxon>
        <taxon>Hemiptera</taxon>
        <taxon>Heteroptera</taxon>
        <taxon>Panheteroptera</taxon>
        <taxon>Cimicomorpha</taxon>
        <taxon>Miridae</taxon>
        <taxon>Dicyphina</taxon>
        <taxon>Nesidiocoris</taxon>
    </lineage>
</organism>
<evidence type="ECO:0000313" key="3">
    <source>
        <dbReference type="EMBL" id="BES95579.1"/>
    </source>
</evidence>
<dbReference type="EMBL" id="AP028914">
    <property type="protein sequence ID" value="BES95579.1"/>
    <property type="molecule type" value="Genomic_DNA"/>
</dbReference>
<name>A0ABN7AW96_9HEMI</name>
<gene>
    <name evidence="3" type="ORF">NTJ_08390</name>
</gene>
<dbReference type="SMART" id="SM00256">
    <property type="entry name" value="FBOX"/>
    <property type="match status" value="1"/>
</dbReference>
<accession>A0ABN7AW96</accession>
<proteinExistence type="predicted"/>
<feature type="domain" description="F-box" evidence="2">
    <location>
        <begin position="50"/>
        <end position="96"/>
    </location>
</feature>
<feature type="region of interest" description="Disordered" evidence="1">
    <location>
        <begin position="1"/>
        <end position="24"/>
    </location>
</feature>
<dbReference type="Proteomes" id="UP001307889">
    <property type="component" value="Chromosome 6"/>
</dbReference>
<reference evidence="3 4" key="1">
    <citation type="submission" date="2023-09" db="EMBL/GenBank/DDBJ databases">
        <title>Nesidiocoris tenuis whole genome shotgun sequence.</title>
        <authorList>
            <person name="Shibata T."/>
            <person name="Shimoda M."/>
            <person name="Kobayashi T."/>
            <person name="Uehara T."/>
        </authorList>
    </citation>
    <scope>NUCLEOTIDE SEQUENCE [LARGE SCALE GENOMIC DNA]</scope>
    <source>
        <strain evidence="3 4">Japan</strain>
    </source>
</reference>
<dbReference type="PANTHER" id="PTHR20872:SF1">
    <property type="entry name" value="F-BOX DOMAIN-CONTAINING PROTEIN"/>
    <property type="match status" value="1"/>
</dbReference>
<protein>
    <submittedName>
        <fullName evidence="3">FBOX</fullName>
    </submittedName>
</protein>
<dbReference type="Gene3D" id="3.80.10.10">
    <property type="entry name" value="Ribonuclease Inhibitor"/>
    <property type="match status" value="1"/>
</dbReference>
<dbReference type="InterPro" id="IPR001810">
    <property type="entry name" value="F-box_dom"/>
</dbReference>
<keyword evidence="4" id="KW-1185">Reference proteome</keyword>
<dbReference type="Pfam" id="PF12937">
    <property type="entry name" value="F-box-like"/>
    <property type="match status" value="1"/>
</dbReference>
<dbReference type="PANTHER" id="PTHR20872">
    <property type="match status" value="1"/>
</dbReference>
<dbReference type="Gene3D" id="1.20.1280.50">
    <property type="match status" value="1"/>
</dbReference>
<evidence type="ECO:0000259" key="2">
    <source>
        <dbReference type="PROSITE" id="PS50181"/>
    </source>
</evidence>
<dbReference type="SUPFAM" id="SSF81383">
    <property type="entry name" value="F-box domain"/>
    <property type="match status" value="1"/>
</dbReference>
<evidence type="ECO:0000256" key="1">
    <source>
        <dbReference type="SAM" id="MobiDB-lite"/>
    </source>
</evidence>
<sequence length="375" mass="43276">MDQAVEQTNEEREESPDWHDIGDEPKQPKNNILHYGHSHFWSVDGEVEDQSLWCELPDIIMEQIFSYLNISQRYNASMVCKRWNSAFYLPYVWHVFHFDDHTLTRRRFNYYSGWQHTLDHLRAQLCLGTVGRFFQHLVFTPMANFYNMYEFMNMISFYAEQQDSESCPVRGISRNIKALKYVFPCKYLSGDEEEATQEHPLYGTGGKLLDAVKRLMGNLRNLRSLELTDLMLDNSEASTLLDDVCCECCQTLRILSISNLTKRQCTLLHVGAFINLQILVIGPQNLGEDAIEMLSHTPLKHLHITQTTLTPSTAKSLSPKCWQAVARRSPNLQVHLSLETKSEKALLWQEKAPVNSICVNSPLCKVSFSFLSVRT</sequence>
<dbReference type="InterPro" id="IPR032675">
    <property type="entry name" value="LRR_dom_sf"/>
</dbReference>
<feature type="compositionally biased region" description="Basic and acidic residues" evidence="1">
    <location>
        <begin position="15"/>
        <end position="24"/>
    </location>
</feature>
<dbReference type="PROSITE" id="PS50181">
    <property type="entry name" value="FBOX"/>
    <property type="match status" value="1"/>
</dbReference>
<dbReference type="InterPro" id="IPR036047">
    <property type="entry name" value="F-box-like_dom_sf"/>
</dbReference>
<dbReference type="SUPFAM" id="SSF52047">
    <property type="entry name" value="RNI-like"/>
    <property type="match status" value="1"/>
</dbReference>
<evidence type="ECO:0000313" key="4">
    <source>
        <dbReference type="Proteomes" id="UP001307889"/>
    </source>
</evidence>